<dbReference type="GO" id="GO:0006744">
    <property type="term" value="P:ubiquinone biosynthetic process"/>
    <property type="evidence" value="ECO:0007669"/>
    <property type="project" value="InterPro"/>
</dbReference>
<dbReference type="EMBL" id="RSCM01000003">
    <property type="protein sequence ID" value="RUS98405.1"/>
    <property type="molecule type" value="Genomic_DNA"/>
</dbReference>
<accession>A0A433UX20</accession>
<dbReference type="InterPro" id="IPR007715">
    <property type="entry name" value="Coq4"/>
</dbReference>
<protein>
    <recommendedName>
        <fullName evidence="3">Ubiquinone biosynthesis protein</fullName>
    </recommendedName>
</protein>
<organism evidence="1 2">
    <name type="scientific">Trichormus variabilis SAG 1403-4b</name>
    <dbReference type="NCBI Taxonomy" id="447716"/>
    <lineage>
        <taxon>Bacteria</taxon>
        <taxon>Bacillati</taxon>
        <taxon>Cyanobacteriota</taxon>
        <taxon>Cyanophyceae</taxon>
        <taxon>Nostocales</taxon>
        <taxon>Nostocaceae</taxon>
        <taxon>Trichormus</taxon>
    </lineage>
</organism>
<keyword evidence="2" id="KW-1185">Reference proteome</keyword>
<gene>
    <name evidence="1" type="ORF">DSM107003_14930</name>
</gene>
<reference evidence="1 2" key="1">
    <citation type="journal article" date="2019" name="Genome Biol. Evol.">
        <title>Day and night: Metabolic profiles and evolutionary relationships of six axenic non-marine cyanobacteria.</title>
        <authorList>
            <person name="Will S.E."/>
            <person name="Henke P."/>
            <person name="Boedeker C."/>
            <person name="Huang S."/>
            <person name="Brinkmann H."/>
            <person name="Rohde M."/>
            <person name="Jarek M."/>
            <person name="Friedl T."/>
            <person name="Seufert S."/>
            <person name="Schumacher M."/>
            <person name="Overmann J."/>
            <person name="Neumann-Schaal M."/>
            <person name="Petersen J."/>
        </authorList>
    </citation>
    <scope>NUCLEOTIDE SEQUENCE [LARGE SCALE GENOMIC DNA]</scope>
    <source>
        <strain evidence="1 2">SAG 1403-4b</strain>
    </source>
</reference>
<dbReference type="PANTHER" id="PTHR12922">
    <property type="entry name" value="UBIQUINONE BIOSYNTHESIS PROTEIN"/>
    <property type="match status" value="1"/>
</dbReference>
<dbReference type="OrthoDB" id="5720816at2"/>
<proteinExistence type="predicted"/>
<evidence type="ECO:0008006" key="3">
    <source>
        <dbReference type="Google" id="ProtNLM"/>
    </source>
</evidence>
<dbReference type="RefSeq" id="WP_127053328.1">
    <property type="nucleotide sequence ID" value="NZ_RSCM01000003.1"/>
</dbReference>
<sequence length="205" mass="23534">MLFRLKTVYKAIQLAKNSENMGDFAILKAEALGAKVDPVVAAQLQQVVGYYPPIDLELLSQYPHGTFGREYADHMKANSLKPLDISPELDDVARRNVFSLRYVVTHDIFHVLLGFDTSYAGEIGVLAFAAEQKYSKSLKFSLWLARFYYPLLAPQQTKAIFANLQKGQYLGKKADFLLGYRWEEHWEEPINEIRRRFQLPEISTI</sequence>
<dbReference type="AlphaFoldDB" id="A0A433UX20"/>
<evidence type="ECO:0000313" key="1">
    <source>
        <dbReference type="EMBL" id="RUS98405.1"/>
    </source>
</evidence>
<evidence type="ECO:0000313" key="2">
    <source>
        <dbReference type="Proteomes" id="UP000276103"/>
    </source>
</evidence>
<dbReference type="Pfam" id="PF05019">
    <property type="entry name" value="Coq4"/>
    <property type="match status" value="1"/>
</dbReference>
<dbReference type="Proteomes" id="UP000276103">
    <property type="component" value="Unassembled WGS sequence"/>
</dbReference>
<dbReference type="PANTHER" id="PTHR12922:SF7">
    <property type="entry name" value="UBIQUINONE BIOSYNTHESIS PROTEIN COQ4 HOMOLOG, MITOCHONDRIAL"/>
    <property type="match status" value="1"/>
</dbReference>
<comment type="caution">
    <text evidence="1">The sequence shown here is derived from an EMBL/GenBank/DDBJ whole genome shotgun (WGS) entry which is preliminary data.</text>
</comment>
<name>A0A433UX20_ANAVA</name>